<dbReference type="SUPFAM" id="SSF103657">
    <property type="entry name" value="BAR/IMD domain-like"/>
    <property type="match status" value="1"/>
</dbReference>
<feature type="domain" description="Rho-GAP" evidence="2">
    <location>
        <begin position="424"/>
        <end position="654"/>
    </location>
</feature>
<evidence type="ECO:0000313" key="4">
    <source>
        <dbReference type="Proteomes" id="UP001214628"/>
    </source>
</evidence>
<dbReference type="GO" id="GO:0007264">
    <property type="term" value="P:small GTPase-mediated signal transduction"/>
    <property type="evidence" value="ECO:0007669"/>
    <property type="project" value="TreeGrafter"/>
</dbReference>
<organism evidence="3 4">
    <name type="scientific">Malassezia psittaci</name>
    <dbReference type="NCBI Taxonomy" id="1821823"/>
    <lineage>
        <taxon>Eukaryota</taxon>
        <taxon>Fungi</taxon>
        <taxon>Dikarya</taxon>
        <taxon>Basidiomycota</taxon>
        <taxon>Ustilaginomycotina</taxon>
        <taxon>Malasseziomycetes</taxon>
        <taxon>Malasseziales</taxon>
        <taxon>Malasseziaceae</taxon>
        <taxon>Malassezia</taxon>
    </lineage>
</organism>
<feature type="region of interest" description="Disordered" evidence="1">
    <location>
        <begin position="826"/>
        <end position="975"/>
    </location>
</feature>
<protein>
    <submittedName>
        <fullName evidence="3">Rho-GTPase-activating protein 8</fullName>
    </submittedName>
</protein>
<dbReference type="AlphaFoldDB" id="A0AAF0JE78"/>
<dbReference type="SUPFAM" id="SSF48350">
    <property type="entry name" value="GTPase activation domain, GAP"/>
    <property type="match status" value="1"/>
</dbReference>
<feature type="compositionally biased region" description="Basic and acidic residues" evidence="1">
    <location>
        <begin position="211"/>
        <end position="222"/>
    </location>
</feature>
<dbReference type="PANTHER" id="PTHR23065:SF17">
    <property type="entry name" value="RHO-GTPASE-ACTIVATING PROTEIN RGD2"/>
    <property type="match status" value="1"/>
</dbReference>
<feature type="compositionally biased region" description="Basic and acidic residues" evidence="1">
    <location>
        <begin position="883"/>
        <end position="899"/>
    </location>
</feature>
<reference evidence="3" key="1">
    <citation type="submission" date="2023-02" db="EMBL/GenBank/DDBJ databases">
        <title>Mating type loci evolution in Malassezia.</title>
        <authorList>
            <person name="Coelho M.A."/>
        </authorList>
    </citation>
    <scope>NUCLEOTIDE SEQUENCE</scope>
    <source>
        <strain evidence="3">CBS 14136</strain>
    </source>
</reference>
<dbReference type="PANTHER" id="PTHR23065">
    <property type="entry name" value="PROLINE-SERINE-THREONINE PHOSPHATASE INTERACTING PROTEIN 1"/>
    <property type="match status" value="1"/>
</dbReference>
<evidence type="ECO:0000313" key="3">
    <source>
        <dbReference type="EMBL" id="WFD43290.1"/>
    </source>
</evidence>
<dbReference type="Gene3D" id="1.20.1270.60">
    <property type="entry name" value="Arfaptin homology (AH) domain/BAR domain"/>
    <property type="match status" value="1"/>
</dbReference>
<dbReference type="GO" id="GO:0007010">
    <property type="term" value="P:cytoskeleton organization"/>
    <property type="evidence" value="ECO:0007669"/>
    <property type="project" value="TreeGrafter"/>
</dbReference>
<feature type="compositionally biased region" description="Low complexity" evidence="1">
    <location>
        <begin position="829"/>
        <end position="843"/>
    </location>
</feature>
<name>A0AAF0JE78_9BASI</name>
<dbReference type="InterPro" id="IPR000198">
    <property type="entry name" value="RhoGAP_dom"/>
</dbReference>
<dbReference type="PROSITE" id="PS50238">
    <property type="entry name" value="RHOGAP"/>
    <property type="match status" value="1"/>
</dbReference>
<dbReference type="Gene3D" id="1.10.555.10">
    <property type="entry name" value="Rho GTPase activation protein"/>
    <property type="match status" value="1"/>
</dbReference>
<dbReference type="GO" id="GO:0005886">
    <property type="term" value="C:plasma membrane"/>
    <property type="evidence" value="ECO:0007669"/>
    <property type="project" value="TreeGrafter"/>
</dbReference>
<feature type="region of interest" description="Disordered" evidence="1">
    <location>
        <begin position="748"/>
        <end position="775"/>
    </location>
</feature>
<evidence type="ECO:0000259" key="2">
    <source>
        <dbReference type="PROSITE" id="PS50238"/>
    </source>
</evidence>
<dbReference type="InterPro" id="IPR008936">
    <property type="entry name" value="Rho_GTPase_activation_prot"/>
</dbReference>
<proteinExistence type="predicted"/>
<feature type="compositionally biased region" description="Polar residues" evidence="1">
    <location>
        <begin position="748"/>
        <end position="772"/>
    </location>
</feature>
<dbReference type="InterPro" id="IPR027267">
    <property type="entry name" value="AH/BAR_dom_sf"/>
</dbReference>
<dbReference type="GO" id="GO:0000935">
    <property type="term" value="C:division septum"/>
    <property type="evidence" value="ECO:0007669"/>
    <property type="project" value="TreeGrafter"/>
</dbReference>
<evidence type="ECO:0000256" key="1">
    <source>
        <dbReference type="SAM" id="MobiDB-lite"/>
    </source>
</evidence>
<keyword evidence="4" id="KW-1185">Reference proteome</keyword>
<dbReference type="SMART" id="SM00324">
    <property type="entry name" value="RhoGAP"/>
    <property type="match status" value="1"/>
</dbReference>
<sequence>MQDGLDENDMVLALLKHRAETERETARKLIDMPEPVPTVEPLFPGASSIERGSFDGNRTPAAQTLRLLMDEFAKKQAESHRLVAKQIQSSILNPFQRWIEGHADRMQVSYDLVDEALSIAEKQGKEVARMRLSYEHKCRLADEAEDDAKFAPNSQTSIEFHPREEHEDHISAPASNLQEQNPKDPSDQRATLDSQKLKRRETLRQQFGFKSRREDDQDKSWEEESNTSTDGGLKRSPSRFSSLFTRAVGRMNDSPALAQVRAAMSGLTDPRHIRLRRDAELAEQQYQENVTKLDELRCQCEEVIFQQYYLLQKWESDRVIALQKVLQAYNQAMQPISEEYRASLERTKALAEQMQPAQHIQYLMDVYKTGPFRPAPTVFKPYYHDDLNALAGVAQAGFGMDLVSTAKGAALAAQETSNSKNQSATLSTMPTLPPVLHALLSALQRSYAEQARWGRDRSHVSQTDLNAEKRRIWLVEVPLHVTHDLRSKLIERATEYNAQNEFAADQILDSVDASVLAATVKLWALELDTPLLPYSSWDEIAEIYDAAEIRFETQKGAAEKDLELISKPIIQGLAGVLARLPKLHLACLDAWIFHLYKLVQSTETGQHDSLYTTKLGLAIGRAILRPSIEQPSTVFAKYPTLLVKDLIEKYEELFPPLMHSKAKESDMKALSPYRNVPIRRRSTLVDQRISRSSLQRAVDSADGLQRRAAQYEQLHGARSSLYRHSSVSYRPTHNIDKINRAPRNFTAQASMQSVSSSTEKAIQAAPNANESADTLKKPEIPLSDERQNHLQMSSASSIGSSQNSTDIAVQDNLNALHLSNVPKPSAKMRVVSSSDISDQRQSSGTTDPIIKPQELSEFSTESPQAKAHESSPKVGSLHQIRTAKIESHRPELVKSKRQESPVSKSEAAPLRENRRRLPKLPISTLPTDIPHESLTSPKVESVSSLDSSELKNTSSGSSSQSSNRGPRGPRHYNHS</sequence>
<dbReference type="GO" id="GO:0005737">
    <property type="term" value="C:cytoplasm"/>
    <property type="evidence" value="ECO:0007669"/>
    <property type="project" value="TreeGrafter"/>
</dbReference>
<gene>
    <name evidence="3" type="primary">rga8</name>
    <name evidence="3" type="ORF">MPSI1_001951</name>
</gene>
<dbReference type="GO" id="GO:0005096">
    <property type="term" value="F:GTPase activator activity"/>
    <property type="evidence" value="ECO:0007669"/>
    <property type="project" value="TreeGrafter"/>
</dbReference>
<feature type="region of interest" description="Disordered" evidence="1">
    <location>
        <begin position="162"/>
        <end position="238"/>
    </location>
</feature>
<feature type="compositionally biased region" description="Low complexity" evidence="1">
    <location>
        <begin position="936"/>
        <end position="962"/>
    </location>
</feature>
<dbReference type="Proteomes" id="UP001214628">
    <property type="component" value="Chromosome 2"/>
</dbReference>
<dbReference type="EMBL" id="CP118376">
    <property type="protein sequence ID" value="WFD43290.1"/>
    <property type="molecule type" value="Genomic_DNA"/>
</dbReference>
<accession>A0AAF0JE78</accession>